<comment type="caution">
    <text evidence="2">Lacks conserved residue(s) required for the propagation of feature annotation.</text>
</comment>
<feature type="transmembrane region" description="Helical" evidence="4">
    <location>
        <begin position="233"/>
        <end position="254"/>
    </location>
</feature>
<evidence type="ECO:0000313" key="8">
    <source>
        <dbReference type="Proteomes" id="UP000677228"/>
    </source>
</evidence>
<feature type="compositionally biased region" description="Polar residues" evidence="3">
    <location>
        <begin position="204"/>
        <end position="222"/>
    </location>
</feature>
<dbReference type="EMBL" id="CAJOBA010066164">
    <property type="protein sequence ID" value="CAF4363093.1"/>
    <property type="molecule type" value="Genomic_DNA"/>
</dbReference>
<evidence type="ECO:0000259" key="5">
    <source>
        <dbReference type="PROSITE" id="PS01180"/>
    </source>
</evidence>
<keyword evidence="4" id="KW-0812">Transmembrane</keyword>
<dbReference type="Gene3D" id="2.60.120.290">
    <property type="entry name" value="Spermadhesin, CUB domain"/>
    <property type="match status" value="1"/>
</dbReference>
<protein>
    <recommendedName>
        <fullName evidence="5">CUB domain-containing protein</fullName>
    </recommendedName>
</protein>
<name>A0A8S2FW51_9BILA</name>
<gene>
    <name evidence="6" type="ORF">OVA965_LOCUS40259</name>
    <name evidence="7" type="ORF">TMI583_LOCUS41666</name>
</gene>
<accession>A0A8S2FW51</accession>
<dbReference type="Pfam" id="PF00431">
    <property type="entry name" value="CUB"/>
    <property type="match status" value="1"/>
</dbReference>
<evidence type="ECO:0000256" key="2">
    <source>
        <dbReference type="PROSITE-ProRule" id="PRU00059"/>
    </source>
</evidence>
<keyword evidence="1 2" id="KW-1015">Disulfide bond</keyword>
<evidence type="ECO:0000256" key="3">
    <source>
        <dbReference type="SAM" id="MobiDB-lite"/>
    </source>
</evidence>
<dbReference type="EMBL" id="CAJNOK010043402">
    <property type="protein sequence ID" value="CAF1569232.1"/>
    <property type="molecule type" value="Genomic_DNA"/>
</dbReference>
<dbReference type="SUPFAM" id="SSF49854">
    <property type="entry name" value="Spermadhesin, CUB domain"/>
    <property type="match status" value="1"/>
</dbReference>
<evidence type="ECO:0000313" key="6">
    <source>
        <dbReference type="EMBL" id="CAF1569232.1"/>
    </source>
</evidence>
<dbReference type="InterPro" id="IPR000859">
    <property type="entry name" value="CUB_dom"/>
</dbReference>
<dbReference type="CDD" id="cd12087">
    <property type="entry name" value="TM_EGFR-like"/>
    <property type="match status" value="1"/>
</dbReference>
<dbReference type="PROSITE" id="PS01180">
    <property type="entry name" value="CUB"/>
    <property type="match status" value="1"/>
</dbReference>
<evidence type="ECO:0000313" key="7">
    <source>
        <dbReference type="EMBL" id="CAF4363093.1"/>
    </source>
</evidence>
<keyword evidence="4" id="KW-0472">Membrane</keyword>
<feature type="disulfide bond" evidence="2">
    <location>
        <begin position="16"/>
        <end position="43"/>
    </location>
</feature>
<feature type="region of interest" description="Disordered" evidence="3">
    <location>
        <begin position="204"/>
        <end position="228"/>
    </location>
</feature>
<keyword evidence="4" id="KW-1133">Transmembrane helix</keyword>
<sequence>MQPTHSLTDYPTVTFCNDSIVTFTQGFIQTPDYPSMFSYDKHCKMKIILPVDATIRFYIVQLSLRTLTERDDSCYDSITYSDGQQASVLCGDIDRPQFEYRTQSRELEFELQTFDKLPTDNESPLRGSLLFFFIDNNITMTTASSESTYRTNTLELTTSTTTKSTYDSTTSATRITSDSTSTRKLSTSTGTIWTSTNRSLLSVSSTGYTKTEQQTPKPSTPVNKPKSNHKSTIIISTVVSFSVVLLGLIAFIFYRRMIANTTKDQNNVGRSLISPLYELNRL</sequence>
<evidence type="ECO:0000256" key="4">
    <source>
        <dbReference type="SAM" id="Phobius"/>
    </source>
</evidence>
<dbReference type="AlphaFoldDB" id="A0A8S2FW51"/>
<reference evidence="6" key="1">
    <citation type="submission" date="2021-02" db="EMBL/GenBank/DDBJ databases">
        <authorList>
            <person name="Nowell W R."/>
        </authorList>
    </citation>
    <scope>NUCLEOTIDE SEQUENCE</scope>
</reference>
<comment type="caution">
    <text evidence="6">The sequence shown here is derived from an EMBL/GenBank/DDBJ whole genome shotgun (WGS) entry which is preliminary data.</text>
</comment>
<proteinExistence type="predicted"/>
<dbReference type="Proteomes" id="UP000677228">
    <property type="component" value="Unassembled WGS sequence"/>
</dbReference>
<organism evidence="6 8">
    <name type="scientific">Didymodactylos carnosus</name>
    <dbReference type="NCBI Taxonomy" id="1234261"/>
    <lineage>
        <taxon>Eukaryota</taxon>
        <taxon>Metazoa</taxon>
        <taxon>Spiralia</taxon>
        <taxon>Gnathifera</taxon>
        <taxon>Rotifera</taxon>
        <taxon>Eurotatoria</taxon>
        <taxon>Bdelloidea</taxon>
        <taxon>Philodinida</taxon>
        <taxon>Philodinidae</taxon>
        <taxon>Didymodactylos</taxon>
    </lineage>
</organism>
<dbReference type="Proteomes" id="UP000682733">
    <property type="component" value="Unassembled WGS sequence"/>
</dbReference>
<feature type="domain" description="CUB" evidence="5">
    <location>
        <begin position="16"/>
        <end position="135"/>
    </location>
</feature>
<dbReference type="InterPro" id="IPR035914">
    <property type="entry name" value="Sperma_CUB_dom_sf"/>
</dbReference>
<evidence type="ECO:0000256" key="1">
    <source>
        <dbReference type="ARBA" id="ARBA00023157"/>
    </source>
</evidence>